<protein>
    <submittedName>
        <fullName evidence="1">Uncharacterized protein</fullName>
    </submittedName>
</protein>
<gene>
    <name evidence="1" type="ORF">GBAR_LOCUS18673</name>
</gene>
<feature type="non-terminal residue" evidence="1">
    <location>
        <position position="1"/>
    </location>
</feature>
<proteinExistence type="predicted"/>
<feature type="non-terminal residue" evidence="1">
    <location>
        <position position="99"/>
    </location>
</feature>
<organism evidence="1 2">
    <name type="scientific">Geodia barretti</name>
    <name type="common">Barrett's horny sponge</name>
    <dbReference type="NCBI Taxonomy" id="519541"/>
    <lineage>
        <taxon>Eukaryota</taxon>
        <taxon>Metazoa</taxon>
        <taxon>Porifera</taxon>
        <taxon>Demospongiae</taxon>
        <taxon>Heteroscleromorpha</taxon>
        <taxon>Tetractinellida</taxon>
        <taxon>Astrophorina</taxon>
        <taxon>Geodiidae</taxon>
        <taxon>Geodia</taxon>
    </lineage>
</organism>
<dbReference type="AlphaFoldDB" id="A0AA35SPU6"/>
<keyword evidence="2" id="KW-1185">Reference proteome</keyword>
<reference evidence="1" key="1">
    <citation type="submission" date="2023-03" db="EMBL/GenBank/DDBJ databases">
        <authorList>
            <person name="Steffen K."/>
            <person name="Cardenas P."/>
        </authorList>
    </citation>
    <scope>NUCLEOTIDE SEQUENCE</scope>
</reference>
<dbReference type="Proteomes" id="UP001174909">
    <property type="component" value="Unassembled WGS sequence"/>
</dbReference>
<evidence type="ECO:0000313" key="1">
    <source>
        <dbReference type="EMBL" id="CAI8033097.1"/>
    </source>
</evidence>
<dbReference type="EMBL" id="CASHTH010002642">
    <property type="protein sequence ID" value="CAI8033097.1"/>
    <property type="molecule type" value="Genomic_DNA"/>
</dbReference>
<evidence type="ECO:0000313" key="2">
    <source>
        <dbReference type="Proteomes" id="UP001174909"/>
    </source>
</evidence>
<sequence>GSLEGAIRLPHQPIEIGVDADTHRSYCLTQEIRGKTVYTRTIAFNIHAHTYSKSGSSDDNDTPFQRHLKLHLERAYEETRQEERNAASDVSLCLEFLHT</sequence>
<comment type="caution">
    <text evidence="1">The sequence shown here is derived from an EMBL/GenBank/DDBJ whole genome shotgun (WGS) entry which is preliminary data.</text>
</comment>
<accession>A0AA35SPU6</accession>
<name>A0AA35SPU6_GEOBA</name>